<dbReference type="Proteomes" id="UP001320706">
    <property type="component" value="Unassembled WGS sequence"/>
</dbReference>
<protein>
    <submittedName>
        <fullName evidence="1">Uncharacterized protein</fullName>
    </submittedName>
</protein>
<dbReference type="EMBL" id="JAMKPW020000005">
    <property type="protein sequence ID" value="KAK8217586.1"/>
    <property type="molecule type" value="Genomic_DNA"/>
</dbReference>
<keyword evidence="2" id="KW-1185">Reference proteome</keyword>
<evidence type="ECO:0000313" key="2">
    <source>
        <dbReference type="Proteomes" id="UP001320706"/>
    </source>
</evidence>
<organism evidence="1 2">
    <name type="scientific">Zalaria obscura</name>
    <dbReference type="NCBI Taxonomy" id="2024903"/>
    <lineage>
        <taxon>Eukaryota</taxon>
        <taxon>Fungi</taxon>
        <taxon>Dikarya</taxon>
        <taxon>Ascomycota</taxon>
        <taxon>Pezizomycotina</taxon>
        <taxon>Dothideomycetes</taxon>
        <taxon>Dothideomycetidae</taxon>
        <taxon>Dothideales</taxon>
        <taxon>Zalariaceae</taxon>
        <taxon>Zalaria</taxon>
    </lineage>
</organism>
<name>A0ACC3SLT3_9PEZI</name>
<proteinExistence type="predicted"/>
<evidence type="ECO:0000313" key="1">
    <source>
        <dbReference type="EMBL" id="KAK8217586.1"/>
    </source>
</evidence>
<gene>
    <name evidence="1" type="ORF">M8818_001344</name>
</gene>
<comment type="caution">
    <text evidence="1">The sequence shown here is derived from an EMBL/GenBank/DDBJ whole genome shotgun (WGS) entry which is preliminary data.</text>
</comment>
<reference evidence="1" key="1">
    <citation type="submission" date="2024-02" db="EMBL/GenBank/DDBJ databases">
        <title>Metagenome Assembled Genome of Zalaria obscura JY119.</title>
        <authorList>
            <person name="Vighnesh L."/>
            <person name="Jagadeeshwari U."/>
            <person name="Venkata Ramana C."/>
            <person name="Sasikala C."/>
        </authorList>
    </citation>
    <scope>NUCLEOTIDE SEQUENCE</scope>
    <source>
        <strain evidence="1">JY119</strain>
    </source>
</reference>
<accession>A0ACC3SLT3</accession>
<sequence length="102" mass="11324">MVYIHPPGRQDACEQPAQKPVGRGNKASRSAEVMLTAMRSALAADCVSLQGEHQVAYGPEKFHELRDHDSIKVSILPFCFRSLCAMLEVNVDILPFNVDLTR</sequence>